<evidence type="ECO:0000256" key="2">
    <source>
        <dbReference type="ARBA" id="ARBA00022536"/>
    </source>
</evidence>
<protein>
    <recommendedName>
        <fullName evidence="6">DSL domain-containing protein</fullName>
    </recommendedName>
</protein>
<dbReference type="EMBL" id="CASHTH010004012">
    <property type="protein sequence ID" value="CAI8052424.1"/>
    <property type="molecule type" value="Genomic_DNA"/>
</dbReference>
<dbReference type="Gene3D" id="2.10.25.140">
    <property type="match status" value="1"/>
</dbReference>
<comment type="caution">
    <text evidence="7">The sequence shown here is derived from an EMBL/GenBank/DDBJ whole genome shotgun (WGS) entry which is preliminary data.</text>
</comment>
<evidence type="ECO:0000256" key="5">
    <source>
        <dbReference type="SAM" id="Phobius"/>
    </source>
</evidence>
<feature type="transmembrane region" description="Helical" evidence="5">
    <location>
        <begin position="183"/>
        <end position="203"/>
    </location>
</feature>
<proteinExistence type="predicted"/>
<keyword evidence="1" id="KW-0217">Developmental protein</keyword>
<dbReference type="AlphaFoldDB" id="A0AA35TQR7"/>
<keyword evidence="4" id="KW-1015">Disulfide bond</keyword>
<name>A0AA35TQR7_GEOBA</name>
<gene>
    <name evidence="7" type="ORF">GBAR_LOCUS28669</name>
</gene>
<dbReference type="InterPro" id="IPR001774">
    <property type="entry name" value="DSL"/>
</dbReference>
<keyword evidence="5" id="KW-0812">Transmembrane</keyword>
<evidence type="ECO:0000313" key="7">
    <source>
        <dbReference type="EMBL" id="CAI8052424.1"/>
    </source>
</evidence>
<dbReference type="GO" id="GO:0007154">
    <property type="term" value="P:cell communication"/>
    <property type="evidence" value="ECO:0007669"/>
    <property type="project" value="InterPro"/>
</dbReference>
<reference evidence="7" key="1">
    <citation type="submission" date="2023-03" db="EMBL/GenBank/DDBJ databases">
        <authorList>
            <person name="Steffen K."/>
            <person name="Cardenas P."/>
        </authorList>
    </citation>
    <scope>NUCLEOTIDE SEQUENCE</scope>
</reference>
<evidence type="ECO:0000313" key="8">
    <source>
        <dbReference type="Proteomes" id="UP001174909"/>
    </source>
</evidence>
<organism evidence="7 8">
    <name type="scientific">Geodia barretti</name>
    <name type="common">Barrett's horny sponge</name>
    <dbReference type="NCBI Taxonomy" id="519541"/>
    <lineage>
        <taxon>Eukaryota</taxon>
        <taxon>Metazoa</taxon>
        <taxon>Porifera</taxon>
        <taxon>Demospongiae</taxon>
        <taxon>Heteroscleromorpha</taxon>
        <taxon>Tetractinellida</taxon>
        <taxon>Astrophorina</taxon>
        <taxon>Geodiidae</taxon>
        <taxon>Geodia</taxon>
    </lineage>
</organism>
<dbReference type="Pfam" id="PF01414">
    <property type="entry name" value="DSL"/>
    <property type="match status" value="1"/>
</dbReference>
<evidence type="ECO:0000256" key="4">
    <source>
        <dbReference type="ARBA" id="ARBA00023157"/>
    </source>
</evidence>
<keyword evidence="2" id="KW-0245">EGF-like domain</keyword>
<keyword evidence="5" id="KW-0472">Membrane</keyword>
<sequence>MSFQSPLELCVNITDYDTFAENDTVDEITIPLSGQLKADSQFGPTNTYSGSCGRANLAVKFRLTSLCPTNQYGPQCDKECIEEPQQTLCNYLGESVDLCPKDNSTDCHCYGNFLEPDCTLCDVNYYPTGECNTLCIPQNNSLGNYRCDRVSGDKICLEGYKDPSTFCVNKENNDSQGSSSRTGAISATGITVIVIIVCCFICFTSTSKKKRQRTVVVPIRTLNHTSQPVLHGNPDVPTEEGSSCCCFCD</sequence>
<accession>A0AA35TQR7</accession>
<keyword evidence="8" id="KW-1185">Reference proteome</keyword>
<evidence type="ECO:0000256" key="1">
    <source>
        <dbReference type="ARBA" id="ARBA00022473"/>
    </source>
</evidence>
<dbReference type="Proteomes" id="UP001174909">
    <property type="component" value="Unassembled WGS sequence"/>
</dbReference>
<dbReference type="GO" id="GO:0016020">
    <property type="term" value="C:membrane"/>
    <property type="evidence" value="ECO:0007669"/>
    <property type="project" value="InterPro"/>
</dbReference>
<keyword evidence="3" id="KW-0677">Repeat</keyword>
<evidence type="ECO:0000256" key="3">
    <source>
        <dbReference type="ARBA" id="ARBA00022737"/>
    </source>
</evidence>
<keyword evidence="5" id="KW-1133">Transmembrane helix</keyword>
<evidence type="ECO:0000259" key="6">
    <source>
        <dbReference type="Pfam" id="PF01414"/>
    </source>
</evidence>
<feature type="domain" description="DSL" evidence="6">
    <location>
        <begin position="121"/>
        <end position="163"/>
    </location>
</feature>